<evidence type="ECO:0000313" key="3">
    <source>
        <dbReference type="Proteomes" id="UP000664369"/>
    </source>
</evidence>
<accession>A0ABS3QC42</accession>
<dbReference type="RefSeq" id="WP_208174455.1">
    <property type="nucleotide sequence ID" value="NZ_JAGETZ010000003.1"/>
</dbReference>
<evidence type="ECO:0000313" key="2">
    <source>
        <dbReference type="EMBL" id="MBO2008816.1"/>
    </source>
</evidence>
<name>A0ABS3QC42_9BACT</name>
<proteinExistence type="predicted"/>
<dbReference type="Proteomes" id="UP000664369">
    <property type="component" value="Unassembled WGS sequence"/>
</dbReference>
<dbReference type="SUPFAM" id="SSF56935">
    <property type="entry name" value="Porins"/>
    <property type="match status" value="1"/>
</dbReference>
<keyword evidence="3" id="KW-1185">Reference proteome</keyword>
<dbReference type="EMBL" id="JAGETZ010000003">
    <property type="protein sequence ID" value="MBO2008816.1"/>
    <property type="molecule type" value="Genomic_DNA"/>
</dbReference>
<feature type="signal peptide" evidence="1">
    <location>
        <begin position="1"/>
        <end position="29"/>
    </location>
</feature>
<keyword evidence="1" id="KW-0732">Signal</keyword>
<gene>
    <name evidence="2" type="ORF">J4E00_07110</name>
</gene>
<protein>
    <recommendedName>
        <fullName evidence="4">Transporter</fullName>
    </recommendedName>
</protein>
<sequence>MRTSLLPAHPYALLFLLALWLLNTSTAHAGGGWTRKKKKGYVKVGLTTVSTDRYHPLTGGTINTALFRQQVYSIYGEYGLTDRLEATLNFPFFRRASFPDLTPGQGVGDPEVGLRYGVLTGKWPLAVGIAVEAPLGNPNVFGQNATDPRVYLRLPTGDGEWNVWTRAALSHSLSKLPAFFTLSAGYNKRTGGFTDQYSYGVQLGYQLFGKLWLTATERTLDNVSAPDLTRFGTIGLGEGVAYSTAGLGASYNVTKHLSATADWATGFGKLRNVYSGNQYTVGVAWEW</sequence>
<evidence type="ECO:0000256" key="1">
    <source>
        <dbReference type="SAM" id="SignalP"/>
    </source>
</evidence>
<comment type="caution">
    <text evidence="2">The sequence shown here is derived from an EMBL/GenBank/DDBJ whole genome shotgun (WGS) entry which is preliminary data.</text>
</comment>
<feature type="chain" id="PRO_5045520586" description="Transporter" evidence="1">
    <location>
        <begin position="30"/>
        <end position="287"/>
    </location>
</feature>
<evidence type="ECO:0008006" key="4">
    <source>
        <dbReference type="Google" id="ProtNLM"/>
    </source>
</evidence>
<reference evidence="2 3" key="1">
    <citation type="submission" date="2021-03" db="EMBL/GenBank/DDBJ databases">
        <authorList>
            <person name="Kim M.K."/>
        </authorList>
    </citation>
    <scope>NUCLEOTIDE SEQUENCE [LARGE SCALE GENOMIC DNA]</scope>
    <source>
        <strain evidence="2 3">BT442</strain>
    </source>
</reference>
<organism evidence="2 3">
    <name type="scientific">Hymenobacter negativus</name>
    <dbReference type="NCBI Taxonomy" id="2795026"/>
    <lineage>
        <taxon>Bacteria</taxon>
        <taxon>Pseudomonadati</taxon>
        <taxon>Bacteroidota</taxon>
        <taxon>Cytophagia</taxon>
        <taxon>Cytophagales</taxon>
        <taxon>Hymenobacteraceae</taxon>
        <taxon>Hymenobacter</taxon>
    </lineage>
</organism>